<dbReference type="OrthoDB" id="2831072at2759"/>
<keyword evidence="2" id="KW-0378">Hydrolase</keyword>
<dbReference type="InterPro" id="IPR006683">
    <property type="entry name" value="Thioestr_dom"/>
</dbReference>
<dbReference type="Pfam" id="PF03061">
    <property type="entry name" value="4HBT"/>
    <property type="match status" value="1"/>
</dbReference>
<evidence type="ECO:0000313" key="4">
    <source>
        <dbReference type="EMBL" id="KLO12516.1"/>
    </source>
</evidence>
<dbReference type="NCBIfam" id="TIGR00369">
    <property type="entry name" value="unchar_dom_1"/>
    <property type="match status" value="1"/>
</dbReference>
<dbReference type="CDD" id="cd03443">
    <property type="entry name" value="PaaI_thioesterase"/>
    <property type="match status" value="1"/>
</dbReference>
<accession>A0A0H2S6Q8</accession>
<dbReference type="InterPro" id="IPR039298">
    <property type="entry name" value="ACOT13"/>
</dbReference>
<reference evidence="4 5" key="1">
    <citation type="submission" date="2015-04" db="EMBL/GenBank/DDBJ databases">
        <title>Complete genome sequence of Schizopora paradoxa KUC8140, a cosmopolitan wood degrader in East Asia.</title>
        <authorList>
            <consortium name="DOE Joint Genome Institute"/>
            <person name="Min B."/>
            <person name="Park H."/>
            <person name="Jang Y."/>
            <person name="Kim J.-J."/>
            <person name="Kim K.H."/>
            <person name="Pangilinan J."/>
            <person name="Lipzen A."/>
            <person name="Riley R."/>
            <person name="Grigoriev I.V."/>
            <person name="Spatafora J.W."/>
            <person name="Choi I.-G."/>
        </authorList>
    </citation>
    <scope>NUCLEOTIDE SEQUENCE [LARGE SCALE GENOMIC DNA]</scope>
    <source>
        <strain evidence="4 5">KUC8140</strain>
    </source>
</reference>
<organism evidence="4 5">
    <name type="scientific">Schizopora paradoxa</name>
    <dbReference type="NCBI Taxonomy" id="27342"/>
    <lineage>
        <taxon>Eukaryota</taxon>
        <taxon>Fungi</taxon>
        <taxon>Dikarya</taxon>
        <taxon>Basidiomycota</taxon>
        <taxon>Agaricomycotina</taxon>
        <taxon>Agaricomycetes</taxon>
        <taxon>Hymenochaetales</taxon>
        <taxon>Schizoporaceae</taxon>
        <taxon>Schizopora</taxon>
    </lineage>
</organism>
<evidence type="ECO:0000256" key="2">
    <source>
        <dbReference type="ARBA" id="ARBA00022801"/>
    </source>
</evidence>
<dbReference type="Proteomes" id="UP000053477">
    <property type="component" value="Unassembled WGS sequence"/>
</dbReference>
<evidence type="ECO:0000313" key="5">
    <source>
        <dbReference type="Proteomes" id="UP000053477"/>
    </source>
</evidence>
<gene>
    <name evidence="4" type="ORF">SCHPADRAFT_905048</name>
</gene>
<dbReference type="STRING" id="27342.A0A0H2S6Q8"/>
<evidence type="ECO:0000259" key="3">
    <source>
        <dbReference type="Pfam" id="PF03061"/>
    </source>
</evidence>
<dbReference type="InParanoid" id="A0A0H2S6Q8"/>
<dbReference type="SUPFAM" id="SSF54637">
    <property type="entry name" value="Thioesterase/thiol ester dehydrase-isomerase"/>
    <property type="match status" value="1"/>
</dbReference>
<dbReference type="InterPro" id="IPR029069">
    <property type="entry name" value="HotDog_dom_sf"/>
</dbReference>
<protein>
    <recommendedName>
        <fullName evidence="3">Thioesterase domain-containing protein</fullName>
    </recommendedName>
</protein>
<feature type="domain" description="Thioesterase" evidence="3">
    <location>
        <begin position="100"/>
        <end position="178"/>
    </location>
</feature>
<proteinExistence type="inferred from homology"/>
<dbReference type="InterPro" id="IPR003736">
    <property type="entry name" value="PAAI_dom"/>
</dbReference>
<comment type="similarity">
    <text evidence="1">Belongs to the thioesterase PaaI family.</text>
</comment>
<name>A0A0H2S6Q8_9AGAM</name>
<evidence type="ECO:0000256" key="1">
    <source>
        <dbReference type="ARBA" id="ARBA00008324"/>
    </source>
</evidence>
<dbReference type="PANTHER" id="PTHR21660:SF1">
    <property type="entry name" value="ACYL-COENZYME A THIOESTERASE 13"/>
    <property type="match status" value="1"/>
</dbReference>
<keyword evidence="5" id="KW-1185">Reference proteome</keyword>
<dbReference type="EMBL" id="KQ085976">
    <property type="protein sequence ID" value="KLO12516.1"/>
    <property type="molecule type" value="Genomic_DNA"/>
</dbReference>
<dbReference type="GO" id="GO:0047617">
    <property type="term" value="F:fatty acyl-CoA hydrolase activity"/>
    <property type="evidence" value="ECO:0007669"/>
    <property type="project" value="InterPro"/>
</dbReference>
<dbReference type="Gene3D" id="3.10.129.10">
    <property type="entry name" value="Hotdog Thioesterase"/>
    <property type="match status" value="1"/>
</dbReference>
<dbReference type="AlphaFoldDB" id="A0A0H2S6Q8"/>
<sequence>MSDNVSPPESARKFWVDPETLPDTASSEAVSKIRGNVPELVKRQCLNTFAAYGVGDDDSFASNVGKKVWFSSLDIREKGKGREATSIAEVVVDKSMANGNGMLHGGCMTYLIDNCCSTPLVILGLITKRNGVGVTQSMNVLFHSPAPIGMHLLFTSTALSLGKQTMTARCEVTDKESGRLVASAFLSKMQPSRL</sequence>
<dbReference type="PANTHER" id="PTHR21660">
    <property type="entry name" value="THIOESTERASE SUPERFAMILY MEMBER-RELATED"/>
    <property type="match status" value="1"/>
</dbReference>